<sequence length="433" mass="47422">MVNLTAPLLPLLPCNSSSTDSSSTAVPSFWIGVIAAIVGSMVLAIGMNLQRLAHLKLQQRAERSNFVCDRTWQLGLLIFGVGNFGDAVALAFAPQSVVTPLGCFSLVANIFSAHFILGEQIGVQTAIGSAIIICGVLAIVYPSSNGVGQCEDEDLDTLLRRWARPLFRTFAICHLLCLLCVLFYVRRLERMMFEASRARDYPPTPTRNADTSSNAASTDVVPHGRQPYVAPTFLPARERMQLRLGYPLLIGLVATWTVLLVKMAGTLLRVMSRDGIGVWGRYESWVMLLGLFVSLPTQLLYLNRALARFEALFVVPALQCFWSLSSITMGAMFFQEFDLYEPWMYGLFMTGVVVSLAGLVVISTASVEPPAWLKISSRSFLRSRKGDVNGSCSRAQLEANRASLAGASKASQVGLEPARSRVQYPIDLDPLET</sequence>
<dbReference type="GO" id="GO:0016020">
    <property type="term" value="C:membrane"/>
    <property type="evidence" value="ECO:0007669"/>
    <property type="project" value="UniProtKB-SubCell"/>
</dbReference>
<dbReference type="PANTHER" id="PTHR12570">
    <property type="match status" value="1"/>
</dbReference>
<feature type="transmembrane region" description="Helical" evidence="5">
    <location>
        <begin position="125"/>
        <end position="142"/>
    </location>
</feature>
<keyword evidence="7" id="KW-1185">Reference proteome</keyword>
<evidence type="ECO:0008006" key="8">
    <source>
        <dbReference type="Google" id="ProtNLM"/>
    </source>
</evidence>
<evidence type="ECO:0000313" key="7">
    <source>
        <dbReference type="Proteomes" id="UP001515480"/>
    </source>
</evidence>
<gene>
    <name evidence="6" type="ORF">AB1Y20_022396</name>
</gene>
<feature type="transmembrane region" description="Helical" evidence="5">
    <location>
        <begin position="244"/>
        <end position="264"/>
    </location>
</feature>
<dbReference type="PANTHER" id="PTHR12570:SF9">
    <property type="entry name" value="MAGNESIUM TRANSPORTER NIPA8-RELATED"/>
    <property type="match status" value="1"/>
</dbReference>
<feature type="transmembrane region" description="Helical" evidence="5">
    <location>
        <begin position="162"/>
        <end position="185"/>
    </location>
</feature>
<feature type="transmembrane region" description="Helical" evidence="5">
    <location>
        <begin position="29"/>
        <end position="50"/>
    </location>
</feature>
<feature type="transmembrane region" description="Helical" evidence="5">
    <location>
        <begin position="309"/>
        <end position="333"/>
    </location>
</feature>
<evidence type="ECO:0000256" key="1">
    <source>
        <dbReference type="ARBA" id="ARBA00004141"/>
    </source>
</evidence>
<evidence type="ECO:0000313" key="6">
    <source>
        <dbReference type="EMBL" id="KAL1520834.1"/>
    </source>
</evidence>
<keyword evidence="2 5" id="KW-0812">Transmembrane</keyword>
<evidence type="ECO:0000256" key="2">
    <source>
        <dbReference type="ARBA" id="ARBA00022692"/>
    </source>
</evidence>
<dbReference type="InterPro" id="IPR008521">
    <property type="entry name" value="Mg_trans_NIPA"/>
</dbReference>
<proteinExistence type="predicted"/>
<dbReference type="Pfam" id="PF05653">
    <property type="entry name" value="Mg_trans_NIPA"/>
    <property type="match status" value="2"/>
</dbReference>
<organism evidence="6 7">
    <name type="scientific">Prymnesium parvum</name>
    <name type="common">Toxic golden alga</name>
    <dbReference type="NCBI Taxonomy" id="97485"/>
    <lineage>
        <taxon>Eukaryota</taxon>
        <taxon>Haptista</taxon>
        <taxon>Haptophyta</taxon>
        <taxon>Prymnesiophyceae</taxon>
        <taxon>Prymnesiales</taxon>
        <taxon>Prymnesiaceae</taxon>
        <taxon>Prymnesium</taxon>
    </lineage>
</organism>
<evidence type="ECO:0000256" key="5">
    <source>
        <dbReference type="SAM" id="Phobius"/>
    </source>
</evidence>
<dbReference type="EMBL" id="JBGBPQ010000008">
    <property type="protein sequence ID" value="KAL1520834.1"/>
    <property type="molecule type" value="Genomic_DNA"/>
</dbReference>
<dbReference type="Gene3D" id="1.10.3730.20">
    <property type="match status" value="1"/>
</dbReference>
<keyword evidence="3 5" id="KW-1133">Transmembrane helix</keyword>
<keyword evidence="4 5" id="KW-0472">Membrane</keyword>
<comment type="subcellular location">
    <subcellularLocation>
        <location evidence="1">Membrane</location>
        <topology evidence="1">Multi-pass membrane protein</topology>
    </subcellularLocation>
</comment>
<dbReference type="SUPFAM" id="SSF103481">
    <property type="entry name" value="Multidrug resistance efflux transporter EmrE"/>
    <property type="match status" value="1"/>
</dbReference>
<feature type="transmembrane region" description="Helical" evidence="5">
    <location>
        <begin position="284"/>
        <end position="302"/>
    </location>
</feature>
<feature type="transmembrane region" description="Helical" evidence="5">
    <location>
        <begin position="71"/>
        <end position="92"/>
    </location>
</feature>
<protein>
    <recommendedName>
        <fullName evidence="8">Magnesium transporter</fullName>
    </recommendedName>
</protein>
<comment type="caution">
    <text evidence="6">The sequence shown here is derived from an EMBL/GenBank/DDBJ whole genome shotgun (WGS) entry which is preliminary data.</text>
</comment>
<dbReference type="InterPro" id="IPR037185">
    <property type="entry name" value="EmrE-like"/>
</dbReference>
<dbReference type="AlphaFoldDB" id="A0AB34JGZ1"/>
<reference evidence="6 7" key="1">
    <citation type="journal article" date="2024" name="Science">
        <title>Giant polyketide synthase enzymes in the biosynthesis of giant marine polyether toxins.</title>
        <authorList>
            <person name="Fallon T.R."/>
            <person name="Shende V.V."/>
            <person name="Wierzbicki I.H."/>
            <person name="Pendleton A.L."/>
            <person name="Watervoot N.F."/>
            <person name="Auber R.P."/>
            <person name="Gonzalez D.J."/>
            <person name="Wisecaver J.H."/>
            <person name="Moore B.S."/>
        </authorList>
    </citation>
    <scope>NUCLEOTIDE SEQUENCE [LARGE SCALE GENOMIC DNA]</scope>
    <source>
        <strain evidence="6 7">12B1</strain>
    </source>
</reference>
<name>A0AB34JGZ1_PRYPA</name>
<feature type="transmembrane region" description="Helical" evidence="5">
    <location>
        <begin position="98"/>
        <end position="118"/>
    </location>
</feature>
<feature type="transmembrane region" description="Helical" evidence="5">
    <location>
        <begin position="345"/>
        <end position="367"/>
    </location>
</feature>
<dbReference type="Proteomes" id="UP001515480">
    <property type="component" value="Unassembled WGS sequence"/>
</dbReference>
<dbReference type="GO" id="GO:0015095">
    <property type="term" value="F:magnesium ion transmembrane transporter activity"/>
    <property type="evidence" value="ECO:0007669"/>
    <property type="project" value="InterPro"/>
</dbReference>
<evidence type="ECO:0000256" key="3">
    <source>
        <dbReference type="ARBA" id="ARBA00022989"/>
    </source>
</evidence>
<evidence type="ECO:0000256" key="4">
    <source>
        <dbReference type="ARBA" id="ARBA00023136"/>
    </source>
</evidence>
<accession>A0AB34JGZ1</accession>